<dbReference type="AlphaFoldDB" id="A0A371D095"/>
<keyword evidence="4" id="KW-1185">Reference proteome</keyword>
<protein>
    <submittedName>
        <fullName evidence="3">Uncharacterized protein</fullName>
    </submittedName>
</protein>
<sequence>MGSIVSAIGGGINAIISAIAGVIETIVSVIVSVWQPQPSGRWNVVNADVGSQRLGTASCGRNRKRTASTDAGAKTTNRSRADKATSAEKMSVCSVLDFIFSGDSTAPTRAIAFLDYTAVQHVYYTRLL</sequence>
<keyword evidence="2" id="KW-0472">Membrane</keyword>
<name>A0A371D095_9APHY</name>
<feature type="transmembrane region" description="Helical" evidence="2">
    <location>
        <begin position="12"/>
        <end position="34"/>
    </location>
</feature>
<feature type="region of interest" description="Disordered" evidence="1">
    <location>
        <begin position="57"/>
        <end position="83"/>
    </location>
</feature>
<keyword evidence="2" id="KW-1133">Transmembrane helix</keyword>
<gene>
    <name evidence="3" type="ORF">OH76DRAFT_1420508</name>
</gene>
<accession>A0A371D095</accession>
<dbReference type="EMBL" id="KZ857432">
    <property type="protein sequence ID" value="RDX45957.1"/>
    <property type="molecule type" value="Genomic_DNA"/>
</dbReference>
<dbReference type="Proteomes" id="UP000256964">
    <property type="component" value="Unassembled WGS sequence"/>
</dbReference>
<evidence type="ECO:0000256" key="2">
    <source>
        <dbReference type="SAM" id="Phobius"/>
    </source>
</evidence>
<keyword evidence="2" id="KW-0812">Transmembrane</keyword>
<organism evidence="3 4">
    <name type="scientific">Lentinus brumalis</name>
    <dbReference type="NCBI Taxonomy" id="2498619"/>
    <lineage>
        <taxon>Eukaryota</taxon>
        <taxon>Fungi</taxon>
        <taxon>Dikarya</taxon>
        <taxon>Basidiomycota</taxon>
        <taxon>Agaricomycotina</taxon>
        <taxon>Agaricomycetes</taxon>
        <taxon>Polyporales</taxon>
        <taxon>Polyporaceae</taxon>
        <taxon>Lentinus</taxon>
    </lineage>
</organism>
<evidence type="ECO:0000313" key="3">
    <source>
        <dbReference type="EMBL" id="RDX45957.1"/>
    </source>
</evidence>
<evidence type="ECO:0000313" key="4">
    <source>
        <dbReference type="Proteomes" id="UP000256964"/>
    </source>
</evidence>
<proteinExistence type="predicted"/>
<reference evidence="3 4" key="1">
    <citation type="journal article" date="2018" name="Biotechnol. Biofuels">
        <title>Integrative visual omics of the white-rot fungus Polyporus brumalis exposes the biotechnological potential of its oxidative enzymes for delignifying raw plant biomass.</title>
        <authorList>
            <person name="Miyauchi S."/>
            <person name="Rancon A."/>
            <person name="Drula E."/>
            <person name="Hage H."/>
            <person name="Chaduli D."/>
            <person name="Favel A."/>
            <person name="Grisel S."/>
            <person name="Henrissat B."/>
            <person name="Herpoel-Gimbert I."/>
            <person name="Ruiz-Duenas F.J."/>
            <person name="Chevret D."/>
            <person name="Hainaut M."/>
            <person name="Lin J."/>
            <person name="Wang M."/>
            <person name="Pangilinan J."/>
            <person name="Lipzen A."/>
            <person name="Lesage-Meessen L."/>
            <person name="Navarro D."/>
            <person name="Riley R."/>
            <person name="Grigoriev I.V."/>
            <person name="Zhou S."/>
            <person name="Raouche S."/>
            <person name="Rosso M.N."/>
        </authorList>
    </citation>
    <scope>NUCLEOTIDE SEQUENCE [LARGE SCALE GENOMIC DNA]</scope>
    <source>
        <strain evidence="3 4">BRFM 1820</strain>
    </source>
</reference>
<evidence type="ECO:0000256" key="1">
    <source>
        <dbReference type="SAM" id="MobiDB-lite"/>
    </source>
</evidence>